<evidence type="ECO:0000256" key="2">
    <source>
        <dbReference type="ARBA" id="ARBA00022682"/>
    </source>
</evidence>
<dbReference type="Pfam" id="PF00170">
    <property type="entry name" value="bZIP_1"/>
    <property type="match status" value="1"/>
</dbReference>
<feature type="coiled-coil region" evidence="7">
    <location>
        <begin position="322"/>
        <end position="370"/>
    </location>
</feature>
<feature type="compositionally biased region" description="Low complexity" evidence="8">
    <location>
        <begin position="56"/>
        <end position="67"/>
    </location>
</feature>
<feature type="region of interest" description="Disordered" evidence="8">
    <location>
        <begin position="1"/>
        <end position="79"/>
    </location>
</feature>
<accession>A0AB40C3C8</accession>
<feature type="compositionally biased region" description="Polar residues" evidence="8">
    <location>
        <begin position="176"/>
        <end position="193"/>
    </location>
</feature>
<evidence type="ECO:0000313" key="10">
    <source>
        <dbReference type="Proteomes" id="UP001515500"/>
    </source>
</evidence>
<keyword evidence="2" id="KW-0938">Abscisic acid signaling pathway</keyword>
<dbReference type="Gene3D" id="1.20.5.170">
    <property type="match status" value="1"/>
</dbReference>
<dbReference type="GO" id="GO:0005634">
    <property type="term" value="C:nucleus"/>
    <property type="evidence" value="ECO:0007669"/>
    <property type="project" value="UniProtKB-SubCell"/>
</dbReference>
<keyword evidence="10" id="KW-1185">Reference proteome</keyword>
<feature type="compositionally biased region" description="Polar residues" evidence="8">
    <location>
        <begin position="17"/>
        <end position="31"/>
    </location>
</feature>
<gene>
    <name evidence="11" type="primary">LOC120269997</name>
</gene>
<dbReference type="SUPFAM" id="SSF57959">
    <property type="entry name" value="Leucine zipper domain"/>
    <property type="match status" value="1"/>
</dbReference>
<comment type="subcellular location">
    <subcellularLocation>
        <location evidence="1">Nucleus</location>
    </subcellularLocation>
</comment>
<evidence type="ECO:0000256" key="4">
    <source>
        <dbReference type="ARBA" id="ARBA00023125"/>
    </source>
</evidence>
<protein>
    <submittedName>
        <fullName evidence="11">ABSCISIC ACID-INSENSITIVE 5-like protein 7</fullName>
    </submittedName>
</protein>
<dbReference type="PROSITE" id="PS00036">
    <property type="entry name" value="BZIP_BASIC"/>
    <property type="match status" value="1"/>
</dbReference>
<dbReference type="GO" id="GO:0045893">
    <property type="term" value="P:positive regulation of DNA-templated transcription"/>
    <property type="evidence" value="ECO:0007669"/>
    <property type="project" value="InterPro"/>
</dbReference>
<dbReference type="Proteomes" id="UP001515500">
    <property type="component" value="Chromosome 10"/>
</dbReference>
<dbReference type="InterPro" id="IPR046347">
    <property type="entry name" value="bZIP_sf"/>
</dbReference>
<reference evidence="11" key="1">
    <citation type="submission" date="2025-08" db="UniProtKB">
        <authorList>
            <consortium name="RefSeq"/>
        </authorList>
    </citation>
    <scope>IDENTIFICATION</scope>
</reference>
<proteinExistence type="predicted"/>
<dbReference type="RefSeq" id="XP_039132933.1">
    <property type="nucleotide sequence ID" value="XM_039276999.1"/>
</dbReference>
<evidence type="ECO:0000256" key="5">
    <source>
        <dbReference type="ARBA" id="ARBA00023163"/>
    </source>
</evidence>
<dbReference type="GeneID" id="120269997"/>
<dbReference type="PANTHER" id="PTHR22952:SF175">
    <property type="entry name" value="PROTEIN ABSCISIC ACID-INSENSITIVE 5"/>
    <property type="match status" value="1"/>
</dbReference>
<dbReference type="AlphaFoldDB" id="A0AB40C3C8"/>
<keyword evidence="3" id="KW-0805">Transcription regulation</keyword>
<dbReference type="GO" id="GO:0003700">
    <property type="term" value="F:DNA-binding transcription factor activity"/>
    <property type="evidence" value="ECO:0007669"/>
    <property type="project" value="InterPro"/>
</dbReference>
<dbReference type="CDD" id="cd14707">
    <property type="entry name" value="bZIP_plant_BZIP46"/>
    <property type="match status" value="1"/>
</dbReference>
<sequence>MKSKAMEVSIWKGKGKASNSPALNDPNQRSPAKSLKITAAGSQEEEEEEQQRKPGMMMNNHNHNYNHAQQHQKKEQDMTDDLPFPPIRRSSSSFYSLTIDEIQNAVCEPGKPFGSMNMDELIASIWNADDYQQLLATSSGPAAAGIQSQNTLAVPASLSRKTVDEVWSEIHRNGEPSDNLNRPNSANNPPRQQTLGEMTLEDFLIKAGVVCDPFRAPMQHYAVVSFSTGSSEAHGAYGGGMMVGGENECSGGLGSPASSVSPDMMAVEHSEADQKVWGLGGCRKRAADDAVAVEKVAERRQRRMIKNRESAARSRARKQAYTVELELELNQLKGENARLREEEKRSLELKKQLVIEIMENQAENNAARKKDRTLRQCNSCRW</sequence>
<dbReference type="PROSITE" id="PS50217">
    <property type="entry name" value="BZIP"/>
    <property type="match status" value="1"/>
</dbReference>
<evidence type="ECO:0000256" key="8">
    <source>
        <dbReference type="SAM" id="MobiDB-lite"/>
    </source>
</evidence>
<evidence type="ECO:0000256" key="7">
    <source>
        <dbReference type="SAM" id="Coils"/>
    </source>
</evidence>
<evidence type="ECO:0000259" key="9">
    <source>
        <dbReference type="PROSITE" id="PS50217"/>
    </source>
</evidence>
<dbReference type="InterPro" id="IPR043452">
    <property type="entry name" value="BZIP46-like"/>
</dbReference>
<organism evidence="10 11">
    <name type="scientific">Dioscorea cayennensis subsp. rotundata</name>
    <name type="common">White Guinea yam</name>
    <name type="synonym">Dioscorea rotundata</name>
    <dbReference type="NCBI Taxonomy" id="55577"/>
    <lineage>
        <taxon>Eukaryota</taxon>
        <taxon>Viridiplantae</taxon>
        <taxon>Streptophyta</taxon>
        <taxon>Embryophyta</taxon>
        <taxon>Tracheophyta</taxon>
        <taxon>Spermatophyta</taxon>
        <taxon>Magnoliopsida</taxon>
        <taxon>Liliopsida</taxon>
        <taxon>Dioscoreales</taxon>
        <taxon>Dioscoreaceae</taxon>
        <taxon>Dioscorea</taxon>
    </lineage>
</organism>
<dbReference type="SMART" id="SM00338">
    <property type="entry name" value="BRLZ"/>
    <property type="match status" value="1"/>
</dbReference>
<feature type="domain" description="BZIP" evidence="9">
    <location>
        <begin position="297"/>
        <end position="342"/>
    </location>
</feature>
<dbReference type="InterPro" id="IPR004827">
    <property type="entry name" value="bZIP"/>
</dbReference>
<dbReference type="PANTHER" id="PTHR22952">
    <property type="entry name" value="CAMP-RESPONSE ELEMENT BINDING PROTEIN-RELATED"/>
    <property type="match status" value="1"/>
</dbReference>
<evidence type="ECO:0000313" key="11">
    <source>
        <dbReference type="RefSeq" id="XP_039132933.1"/>
    </source>
</evidence>
<feature type="region of interest" description="Disordered" evidence="8">
    <location>
        <begin position="172"/>
        <end position="193"/>
    </location>
</feature>
<name>A0AB40C3C8_DIOCR</name>
<keyword evidence="7" id="KW-0175">Coiled coil</keyword>
<keyword evidence="5" id="KW-0804">Transcription</keyword>
<dbReference type="GO" id="GO:0003677">
    <property type="term" value="F:DNA binding"/>
    <property type="evidence" value="ECO:0007669"/>
    <property type="project" value="UniProtKB-KW"/>
</dbReference>
<keyword evidence="6" id="KW-0539">Nucleus</keyword>
<evidence type="ECO:0000256" key="1">
    <source>
        <dbReference type="ARBA" id="ARBA00004123"/>
    </source>
</evidence>
<evidence type="ECO:0000256" key="3">
    <source>
        <dbReference type="ARBA" id="ARBA00023015"/>
    </source>
</evidence>
<dbReference type="GO" id="GO:0009738">
    <property type="term" value="P:abscisic acid-activated signaling pathway"/>
    <property type="evidence" value="ECO:0007669"/>
    <property type="project" value="UniProtKB-KW"/>
</dbReference>
<keyword evidence="4" id="KW-0238">DNA-binding</keyword>
<evidence type="ECO:0000256" key="6">
    <source>
        <dbReference type="ARBA" id="ARBA00023242"/>
    </source>
</evidence>